<evidence type="ECO:0000256" key="3">
    <source>
        <dbReference type="ARBA" id="ARBA00023125"/>
    </source>
</evidence>
<dbReference type="GO" id="GO:0009307">
    <property type="term" value="P:DNA restriction-modification system"/>
    <property type="evidence" value="ECO:0007669"/>
    <property type="project" value="UniProtKB-KW"/>
</dbReference>
<dbReference type="InterPro" id="IPR052021">
    <property type="entry name" value="Type-I_RS_S_subunit"/>
</dbReference>
<evidence type="ECO:0000256" key="1">
    <source>
        <dbReference type="ARBA" id="ARBA00010923"/>
    </source>
</evidence>
<dbReference type="PANTHER" id="PTHR30408">
    <property type="entry name" value="TYPE-1 RESTRICTION ENZYME ECOKI SPECIFICITY PROTEIN"/>
    <property type="match status" value="1"/>
</dbReference>
<dbReference type="CDD" id="cd17256">
    <property type="entry name" value="RMtype1_S_EcoJA65PI-TRD1-CR1_like"/>
    <property type="match status" value="1"/>
</dbReference>
<evidence type="ECO:0000313" key="5">
    <source>
        <dbReference type="EMBL" id="HDP78667.1"/>
    </source>
</evidence>
<dbReference type="InterPro" id="IPR000055">
    <property type="entry name" value="Restrct_endonuc_typeI_TRD"/>
</dbReference>
<dbReference type="PANTHER" id="PTHR30408:SF13">
    <property type="entry name" value="TYPE I RESTRICTION ENZYME HINDI SPECIFICITY SUBUNIT"/>
    <property type="match status" value="1"/>
</dbReference>
<keyword evidence="3" id="KW-0238">DNA-binding</keyword>
<dbReference type="Pfam" id="PF01420">
    <property type="entry name" value="Methylase_S"/>
    <property type="match status" value="2"/>
</dbReference>
<evidence type="ECO:0000259" key="4">
    <source>
        <dbReference type="Pfam" id="PF01420"/>
    </source>
</evidence>
<keyword evidence="5" id="KW-0255">Endonuclease</keyword>
<evidence type="ECO:0000256" key="2">
    <source>
        <dbReference type="ARBA" id="ARBA00022747"/>
    </source>
</evidence>
<comment type="similarity">
    <text evidence="1">Belongs to the type-I restriction system S methylase family.</text>
</comment>
<keyword evidence="5" id="KW-0378">Hydrolase</keyword>
<gene>
    <name evidence="5" type="ORF">ENN47_10905</name>
</gene>
<proteinExistence type="inferred from homology"/>
<organism evidence="5">
    <name type="scientific">Mesotoga infera</name>
    <dbReference type="NCBI Taxonomy" id="1236046"/>
    <lineage>
        <taxon>Bacteria</taxon>
        <taxon>Thermotogati</taxon>
        <taxon>Thermotogota</taxon>
        <taxon>Thermotogae</taxon>
        <taxon>Kosmotogales</taxon>
        <taxon>Kosmotogaceae</taxon>
        <taxon>Mesotoga</taxon>
    </lineage>
</organism>
<feature type="domain" description="Type I restriction modification DNA specificity" evidence="4">
    <location>
        <begin position="235"/>
        <end position="376"/>
    </location>
</feature>
<accession>A0A7C1H8Z4</accession>
<dbReference type="EMBL" id="DSBT01000339">
    <property type="protein sequence ID" value="HDP78667.1"/>
    <property type="molecule type" value="Genomic_DNA"/>
</dbReference>
<sequence>MGCNNLKSLCQSEQRSIKLKEICSKIGSGATPRGGEKSYKEDGIPLIRSLNIYDLDFEYKNLALIDEFQARELENVIVEPGDILINITGASVGRCTIPPKELLPARVNQHVSIIRIKSEIADPYFVLYYLVNPNTKNKLLGFASAGATREALTKSMLEDLDIDLPSIYTQKGIALVLKAFDDRIKANRKINRMLEEIARAIFKHWFIDFEFPNENSEPYKSSGGEMIDSSLGPIPKGWKVSYIGDLLQIKRKSVSPEEVPTEFPYIGLEHMPKGSICLDIWGQVGTVKSEKMRFNKGDILFGKLRPYFHKVGIAPVDGVCSTDILVLNVEDSNYWSLAVESVARKEFIDYASAVSTGTRMPRANWEDLKRFKVSIPCGSHSLVLERFDNIFRNYVSAFFEGIYESKVLSMMRDNLLPKLMSGEIRVPVSEKEVDQF</sequence>
<feature type="domain" description="Type I restriction modification DNA specificity" evidence="4">
    <location>
        <begin position="17"/>
        <end position="195"/>
    </location>
</feature>
<keyword evidence="2" id="KW-0680">Restriction system</keyword>
<protein>
    <submittedName>
        <fullName evidence="5">Restriction endonuclease subunit S</fullName>
    </submittedName>
</protein>
<keyword evidence="5" id="KW-0540">Nuclease</keyword>
<reference evidence="5" key="1">
    <citation type="journal article" date="2020" name="mSystems">
        <title>Genome- and Community-Level Interaction Insights into Carbon Utilization and Element Cycling Functions of Hydrothermarchaeota in Hydrothermal Sediment.</title>
        <authorList>
            <person name="Zhou Z."/>
            <person name="Liu Y."/>
            <person name="Xu W."/>
            <person name="Pan J."/>
            <person name="Luo Z.H."/>
            <person name="Li M."/>
        </authorList>
    </citation>
    <scope>NUCLEOTIDE SEQUENCE [LARGE SCALE GENOMIC DNA]</scope>
    <source>
        <strain evidence="5">SpSt-1179</strain>
    </source>
</reference>
<dbReference type="Gene3D" id="3.90.220.20">
    <property type="entry name" value="DNA methylase specificity domains"/>
    <property type="match status" value="2"/>
</dbReference>
<dbReference type="SUPFAM" id="SSF116734">
    <property type="entry name" value="DNA methylase specificity domain"/>
    <property type="match status" value="2"/>
</dbReference>
<dbReference type="GO" id="GO:0003677">
    <property type="term" value="F:DNA binding"/>
    <property type="evidence" value="ECO:0007669"/>
    <property type="project" value="UniProtKB-KW"/>
</dbReference>
<comment type="caution">
    <text evidence="5">The sequence shown here is derived from an EMBL/GenBank/DDBJ whole genome shotgun (WGS) entry which is preliminary data.</text>
</comment>
<dbReference type="Proteomes" id="UP000886198">
    <property type="component" value="Unassembled WGS sequence"/>
</dbReference>
<name>A0A7C1H8Z4_9BACT</name>
<dbReference type="GO" id="GO:0004519">
    <property type="term" value="F:endonuclease activity"/>
    <property type="evidence" value="ECO:0007669"/>
    <property type="project" value="UniProtKB-KW"/>
</dbReference>
<dbReference type="AlphaFoldDB" id="A0A7C1H8Z4"/>
<dbReference type="InterPro" id="IPR044946">
    <property type="entry name" value="Restrct_endonuc_typeI_TRD_sf"/>
</dbReference>